<evidence type="ECO:0000313" key="3">
    <source>
        <dbReference type="Proteomes" id="UP000271974"/>
    </source>
</evidence>
<protein>
    <recommendedName>
        <fullName evidence="1">N-acetyltransferase domain-containing protein</fullName>
    </recommendedName>
</protein>
<reference evidence="2 3" key="1">
    <citation type="submission" date="2019-01" db="EMBL/GenBank/DDBJ databases">
        <title>A draft genome assembly of the solar-powered sea slug Elysia chlorotica.</title>
        <authorList>
            <person name="Cai H."/>
            <person name="Li Q."/>
            <person name="Fang X."/>
            <person name="Li J."/>
            <person name="Curtis N.E."/>
            <person name="Altenburger A."/>
            <person name="Shibata T."/>
            <person name="Feng M."/>
            <person name="Maeda T."/>
            <person name="Schwartz J.A."/>
            <person name="Shigenobu S."/>
            <person name="Lundholm N."/>
            <person name="Nishiyama T."/>
            <person name="Yang H."/>
            <person name="Hasebe M."/>
            <person name="Li S."/>
            <person name="Pierce S.K."/>
            <person name="Wang J."/>
        </authorList>
    </citation>
    <scope>NUCLEOTIDE SEQUENCE [LARGE SCALE GENOMIC DNA]</scope>
    <source>
        <strain evidence="2">EC2010</strain>
        <tissue evidence="2">Whole organism of an adult</tissue>
    </source>
</reference>
<dbReference type="PROSITE" id="PS51186">
    <property type="entry name" value="GNAT"/>
    <property type="match status" value="1"/>
</dbReference>
<dbReference type="InterPro" id="IPR000182">
    <property type="entry name" value="GNAT_dom"/>
</dbReference>
<organism evidence="2 3">
    <name type="scientific">Elysia chlorotica</name>
    <name type="common">Eastern emerald elysia</name>
    <name type="synonym">Sea slug</name>
    <dbReference type="NCBI Taxonomy" id="188477"/>
    <lineage>
        <taxon>Eukaryota</taxon>
        <taxon>Metazoa</taxon>
        <taxon>Spiralia</taxon>
        <taxon>Lophotrochozoa</taxon>
        <taxon>Mollusca</taxon>
        <taxon>Gastropoda</taxon>
        <taxon>Heterobranchia</taxon>
        <taxon>Euthyneura</taxon>
        <taxon>Panpulmonata</taxon>
        <taxon>Sacoglossa</taxon>
        <taxon>Placobranchoidea</taxon>
        <taxon>Plakobranchidae</taxon>
        <taxon>Elysia</taxon>
    </lineage>
</organism>
<dbReference type="Gene3D" id="3.40.630.30">
    <property type="match status" value="1"/>
</dbReference>
<dbReference type="OrthoDB" id="6105923at2759"/>
<dbReference type="Proteomes" id="UP000271974">
    <property type="component" value="Unassembled WGS sequence"/>
</dbReference>
<dbReference type="PANTHER" id="PTHR47403">
    <property type="entry name" value="LOC100145250 PROTEIN"/>
    <property type="match status" value="1"/>
</dbReference>
<evidence type="ECO:0000313" key="2">
    <source>
        <dbReference type="EMBL" id="RUS71218.1"/>
    </source>
</evidence>
<feature type="domain" description="N-acetyltransferase" evidence="1">
    <location>
        <begin position="51"/>
        <end position="190"/>
    </location>
</feature>
<name>A0A433SPQ4_ELYCH</name>
<gene>
    <name evidence="2" type="ORF">EGW08_021017</name>
</gene>
<dbReference type="GO" id="GO:0016747">
    <property type="term" value="F:acyltransferase activity, transferring groups other than amino-acyl groups"/>
    <property type="evidence" value="ECO:0007669"/>
    <property type="project" value="InterPro"/>
</dbReference>
<dbReference type="EMBL" id="RQTK01001252">
    <property type="protein sequence ID" value="RUS71218.1"/>
    <property type="molecule type" value="Genomic_DNA"/>
</dbReference>
<keyword evidence="3" id="KW-1185">Reference proteome</keyword>
<dbReference type="Pfam" id="PF00583">
    <property type="entry name" value="Acetyltransf_1"/>
    <property type="match status" value="1"/>
</dbReference>
<proteinExistence type="predicted"/>
<dbReference type="PANTHER" id="PTHR47403:SF6">
    <property type="entry name" value="N-ACETYLTRANSFERASE DOMAIN-CONTAINING PROTEIN"/>
    <property type="match status" value="1"/>
</dbReference>
<comment type="caution">
    <text evidence="2">The sequence shown here is derived from an EMBL/GenBank/DDBJ whole genome shotgun (WGS) entry which is preliminary data.</text>
</comment>
<dbReference type="AlphaFoldDB" id="A0A433SPQ4"/>
<dbReference type="InterPro" id="IPR016181">
    <property type="entry name" value="Acyl_CoA_acyltransferase"/>
</dbReference>
<accession>A0A433SPQ4</accession>
<dbReference type="SUPFAM" id="SSF55729">
    <property type="entry name" value="Acyl-CoA N-acyltransferases (Nat)"/>
    <property type="match status" value="1"/>
</dbReference>
<sequence>MSTRYLLRSLIKRQYGYTNIKQRAACFSSRVHYKNDAFVDNARKSILTSQVVIRKAALTDHSAVLDLIDENGAHDYIPALYPHLVSDKDNFTVVATLEGRVVGLTMASVLDGGLTVTCRSSRVHKDFRKLGIHTALFDYIQEYSSQLVPLHAYKALAITDRDYTTCAFYFKYGYRPTLWRQGLQMAYQIPNSQPTGIGEDNPTNPIKVKELTRFDLHRIFQAHGLCRQLYPQGRLFNNYVGYRLMEENIRHLVTPWGGAFASFQEPRSFPLASCEDFSDHANPTKNTIGTFTSSSISCHKNHSNCLDHDFPNNVAMVTFYNCYSTTYGAFYSLDAYAMPGLSRDHFQAHLRHNLKTLRRRFPGQRAALALTFDTTTSRECVISCLSEQGISELLPCQEKWQILCERTSRK</sequence>
<evidence type="ECO:0000259" key="1">
    <source>
        <dbReference type="PROSITE" id="PS51186"/>
    </source>
</evidence>